<protein>
    <submittedName>
        <fullName evidence="7">Putative ABC transporter ATP-binding protein YxlF</fullName>
        <ecNumber evidence="7">3.6.3.-</ecNumber>
    </submittedName>
</protein>
<dbReference type="GO" id="GO:0005524">
    <property type="term" value="F:ATP binding"/>
    <property type="evidence" value="ECO:0007669"/>
    <property type="project" value="UniProtKB-KW"/>
</dbReference>
<evidence type="ECO:0000259" key="6">
    <source>
        <dbReference type="PROSITE" id="PS50893"/>
    </source>
</evidence>
<keyword evidence="8" id="KW-1185">Reference proteome</keyword>
<dbReference type="GO" id="GO:0016887">
    <property type="term" value="F:ATP hydrolysis activity"/>
    <property type="evidence" value="ECO:0007669"/>
    <property type="project" value="InterPro"/>
</dbReference>
<sequence length="343" mass="37201">MRSAELKTRRAAGVSPLLPDEAGKPGADAPGSPLLLFEQASKWYGSVLALNQVTLELTGGITGLVGANGAGKSTLLRLATGQLRPTLGRVSIRGTDAWDWRARRLVGYCPDADAFYEDMTGRGFVLVMARLCGYDRREARRRTEAVLTLVGMADRADRRIAGYSKGMRQRIKLAQALLHDPALLVLDEPLSGIDPIGRQELLDLFQRLAAQGKCLLISSHELEALEKLTNHVVIMARGRVAAVGTLPQIRELLDDHPVSVRIDVDVAREVARRLLDLPDVLGVEVVAGADGPGLVVKARNPKRFFPAVGRVLIEEHAEVRRLEPLDESAHAILGYLLGGSGRT</sequence>
<dbReference type="InterPro" id="IPR003593">
    <property type="entry name" value="AAA+_ATPase"/>
</dbReference>
<feature type="region of interest" description="Disordered" evidence="5">
    <location>
        <begin position="1"/>
        <end position="25"/>
    </location>
</feature>
<dbReference type="Proteomes" id="UP000319576">
    <property type="component" value="Chromosome"/>
</dbReference>
<feature type="domain" description="ABC transporter" evidence="6">
    <location>
        <begin position="35"/>
        <end position="262"/>
    </location>
</feature>
<keyword evidence="3" id="KW-0547">Nucleotide-binding</keyword>
<gene>
    <name evidence="7" type="primary">yxlF_6</name>
    <name evidence="7" type="ORF">ETAA1_58230</name>
</gene>
<evidence type="ECO:0000256" key="2">
    <source>
        <dbReference type="ARBA" id="ARBA00022448"/>
    </source>
</evidence>
<keyword evidence="4 7" id="KW-0067">ATP-binding</keyword>
<reference evidence="7 8" key="1">
    <citation type="submission" date="2019-02" db="EMBL/GenBank/DDBJ databases">
        <title>Deep-cultivation of Planctomycetes and their phenomic and genomic characterization uncovers novel biology.</title>
        <authorList>
            <person name="Wiegand S."/>
            <person name="Jogler M."/>
            <person name="Boedeker C."/>
            <person name="Pinto D."/>
            <person name="Vollmers J."/>
            <person name="Rivas-Marin E."/>
            <person name="Kohn T."/>
            <person name="Peeters S.H."/>
            <person name="Heuer A."/>
            <person name="Rast P."/>
            <person name="Oberbeckmann S."/>
            <person name="Bunk B."/>
            <person name="Jeske O."/>
            <person name="Meyerdierks A."/>
            <person name="Storesund J.E."/>
            <person name="Kallscheuer N."/>
            <person name="Luecker S."/>
            <person name="Lage O.M."/>
            <person name="Pohl T."/>
            <person name="Merkel B.J."/>
            <person name="Hornburger P."/>
            <person name="Mueller R.-W."/>
            <person name="Bruemmer F."/>
            <person name="Labrenz M."/>
            <person name="Spormann A.M."/>
            <person name="Op den Camp H."/>
            <person name="Overmann J."/>
            <person name="Amann R."/>
            <person name="Jetten M.S.M."/>
            <person name="Mascher T."/>
            <person name="Medema M.H."/>
            <person name="Devos D.P."/>
            <person name="Kaster A.-K."/>
            <person name="Ovreas L."/>
            <person name="Rohde M."/>
            <person name="Galperin M.Y."/>
            <person name="Jogler C."/>
        </authorList>
    </citation>
    <scope>NUCLEOTIDE SEQUENCE [LARGE SCALE GENOMIC DNA]</scope>
    <source>
        <strain evidence="7 8">ETA_A1</strain>
    </source>
</reference>
<dbReference type="PANTHER" id="PTHR43335:SF11">
    <property type="entry name" value="ABC TRANSPORTER RELATED"/>
    <property type="match status" value="1"/>
</dbReference>
<dbReference type="InterPro" id="IPR027417">
    <property type="entry name" value="P-loop_NTPase"/>
</dbReference>
<proteinExistence type="inferred from homology"/>
<evidence type="ECO:0000256" key="5">
    <source>
        <dbReference type="SAM" id="MobiDB-lite"/>
    </source>
</evidence>
<comment type="similarity">
    <text evidence="1">Belongs to the ABC transporter superfamily.</text>
</comment>
<dbReference type="InterPro" id="IPR003439">
    <property type="entry name" value="ABC_transporter-like_ATP-bd"/>
</dbReference>
<evidence type="ECO:0000256" key="3">
    <source>
        <dbReference type="ARBA" id="ARBA00022741"/>
    </source>
</evidence>
<evidence type="ECO:0000313" key="8">
    <source>
        <dbReference type="Proteomes" id="UP000319576"/>
    </source>
</evidence>
<keyword evidence="7" id="KW-0378">Hydrolase</keyword>
<evidence type="ECO:0000256" key="4">
    <source>
        <dbReference type="ARBA" id="ARBA00022840"/>
    </source>
</evidence>
<dbReference type="OrthoDB" id="9795548at2"/>
<dbReference type="SUPFAM" id="SSF52540">
    <property type="entry name" value="P-loop containing nucleoside triphosphate hydrolases"/>
    <property type="match status" value="1"/>
</dbReference>
<dbReference type="InterPro" id="IPR017871">
    <property type="entry name" value="ABC_transporter-like_CS"/>
</dbReference>
<evidence type="ECO:0000313" key="7">
    <source>
        <dbReference type="EMBL" id="QDU23815.1"/>
    </source>
</evidence>
<dbReference type="EMBL" id="CP036273">
    <property type="protein sequence ID" value="QDU23815.1"/>
    <property type="molecule type" value="Genomic_DNA"/>
</dbReference>
<dbReference type="PROSITE" id="PS00211">
    <property type="entry name" value="ABC_TRANSPORTER_1"/>
    <property type="match status" value="1"/>
</dbReference>
<dbReference type="PROSITE" id="PS50893">
    <property type="entry name" value="ABC_TRANSPORTER_2"/>
    <property type="match status" value="1"/>
</dbReference>
<dbReference type="KEGG" id="uli:ETAA1_58230"/>
<dbReference type="CDD" id="cd03230">
    <property type="entry name" value="ABC_DR_subfamily_A"/>
    <property type="match status" value="1"/>
</dbReference>
<accession>A0A517Y234</accession>
<dbReference type="PANTHER" id="PTHR43335">
    <property type="entry name" value="ABC TRANSPORTER, ATP-BINDING PROTEIN"/>
    <property type="match status" value="1"/>
</dbReference>
<dbReference type="Gene3D" id="3.40.50.300">
    <property type="entry name" value="P-loop containing nucleotide triphosphate hydrolases"/>
    <property type="match status" value="1"/>
</dbReference>
<dbReference type="EC" id="3.6.3.-" evidence="7"/>
<dbReference type="Pfam" id="PF00005">
    <property type="entry name" value="ABC_tran"/>
    <property type="match status" value="1"/>
</dbReference>
<dbReference type="SMART" id="SM00382">
    <property type="entry name" value="AAA"/>
    <property type="match status" value="1"/>
</dbReference>
<keyword evidence="2" id="KW-0813">Transport</keyword>
<evidence type="ECO:0000256" key="1">
    <source>
        <dbReference type="ARBA" id="ARBA00005417"/>
    </source>
</evidence>
<dbReference type="AlphaFoldDB" id="A0A517Y234"/>
<name>A0A517Y234_9BACT</name>
<organism evidence="7 8">
    <name type="scientific">Urbifossiella limnaea</name>
    <dbReference type="NCBI Taxonomy" id="2528023"/>
    <lineage>
        <taxon>Bacteria</taxon>
        <taxon>Pseudomonadati</taxon>
        <taxon>Planctomycetota</taxon>
        <taxon>Planctomycetia</taxon>
        <taxon>Gemmatales</taxon>
        <taxon>Gemmataceae</taxon>
        <taxon>Urbifossiella</taxon>
    </lineage>
</organism>